<keyword evidence="6" id="KW-0119">Carbohydrate metabolism</keyword>
<comment type="caution">
    <text evidence="10">The sequence shown here is derived from an EMBL/GenBank/DDBJ whole genome shotgun (WGS) entry which is preliminary data.</text>
</comment>
<keyword evidence="2 7" id="KW-0147">Chitin-binding</keyword>
<dbReference type="InterPro" id="IPR001002">
    <property type="entry name" value="Chitin-bd_1"/>
</dbReference>
<feature type="disulfide bond" evidence="7">
    <location>
        <begin position="39"/>
        <end position="51"/>
    </location>
</feature>
<dbReference type="InterPro" id="IPR018371">
    <property type="entry name" value="Chitin-binding_1_CS"/>
</dbReference>
<evidence type="ECO:0000259" key="9">
    <source>
        <dbReference type="PROSITE" id="PS50941"/>
    </source>
</evidence>
<evidence type="ECO:0000256" key="7">
    <source>
        <dbReference type="PROSITE-ProRule" id="PRU00261"/>
    </source>
</evidence>
<keyword evidence="7" id="KW-1015">Disulfide bond</keyword>
<dbReference type="EMBL" id="CAJVPY010011775">
    <property type="protein sequence ID" value="CAG8729628.1"/>
    <property type="molecule type" value="Genomic_DNA"/>
</dbReference>
<proteinExistence type="predicted"/>
<dbReference type="SUPFAM" id="SSF57016">
    <property type="entry name" value="Plant lectins/antimicrobial peptides"/>
    <property type="match status" value="3"/>
</dbReference>
<dbReference type="Pfam" id="PF00187">
    <property type="entry name" value="Chitin_bind_1"/>
    <property type="match status" value="2"/>
</dbReference>
<dbReference type="PROSITE" id="PS00026">
    <property type="entry name" value="CHIT_BIND_I_1"/>
    <property type="match status" value="1"/>
</dbReference>
<dbReference type="GO" id="GO:0016787">
    <property type="term" value="F:hydrolase activity"/>
    <property type="evidence" value="ECO:0007669"/>
    <property type="project" value="UniProtKB-KW"/>
</dbReference>
<keyword evidence="3" id="KW-0479">Metal-binding</keyword>
<evidence type="ECO:0000256" key="1">
    <source>
        <dbReference type="ARBA" id="ARBA00001941"/>
    </source>
</evidence>
<evidence type="ECO:0000256" key="5">
    <source>
        <dbReference type="ARBA" id="ARBA00022801"/>
    </source>
</evidence>
<dbReference type="Gene3D" id="3.30.60.10">
    <property type="entry name" value="Endochitinase-like"/>
    <property type="match status" value="3"/>
</dbReference>
<protein>
    <submittedName>
        <fullName evidence="10">11676_t:CDS:1</fullName>
    </submittedName>
</protein>
<comment type="cofactor">
    <cofactor evidence="1">
        <name>Co(2+)</name>
        <dbReference type="ChEBI" id="CHEBI:48828"/>
    </cofactor>
</comment>
<evidence type="ECO:0000256" key="6">
    <source>
        <dbReference type="ARBA" id="ARBA00023277"/>
    </source>
</evidence>
<feature type="non-terminal residue" evidence="10">
    <location>
        <position position="174"/>
    </location>
</feature>
<keyword evidence="4 8" id="KW-0732">Signal</keyword>
<evidence type="ECO:0000256" key="4">
    <source>
        <dbReference type="ARBA" id="ARBA00022729"/>
    </source>
</evidence>
<accession>A0A9N9ICB9</accession>
<dbReference type="GO" id="GO:0008061">
    <property type="term" value="F:chitin binding"/>
    <property type="evidence" value="ECO:0007669"/>
    <property type="project" value="UniProtKB-UniRule"/>
</dbReference>
<evidence type="ECO:0000313" key="11">
    <source>
        <dbReference type="Proteomes" id="UP000789405"/>
    </source>
</evidence>
<dbReference type="GO" id="GO:0046872">
    <property type="term" value="F:metal ion binding"/>
    <property type="evidence" value="ECO:0007669"/>
    <property type="project" value="UniProtKB-KW"/>
</dbReference>
<feature type="disulfide bond" evidence="7">
    <location>
        <begin position="44"/>
        <end position="58"/>
    </location>
</feature>
<dbReference type="AlphaFoldDB" id="A0A9N9ICB9"/>
<evidence type="ECO:0000256" key="2">
    <source>
        <dbReference type="ARBA" id="ARBA00022669"/>
    </source>
</evidence>
<organism evidence="10 11">
    <name type="scientific">Dentiscutata erythropus</name>
    <dbReference type="NCBI Taxonomy" id="1348616"/>
    <lineage>
        <taxon>Eukaryota</taxon>
        <taxon>Fungi</taxon>
        <taxon>Fungi incertae sedis</taxon>
        <taxon>Mucoromycota</taxon>
        <taxon>Glomeromycotina</taxon>
        <taxon>Glomeromycetes</taxon>
        <taxon>Diversisporales</taxon>
        <taxon>Gigasporaceae</taxon>
        <taxon>Dentiscutata</taxon>
    </lineage>
</organism>
<feature type="signal peptide" evidence="8">
    <location>
        <begin position="1"/>
        <end position="22"/>
    </location>
</feature>
<keyword evidence="5" id="KW-0378">Hydrolase</keyword>
<evidence type="ECO:0000256" key="8">
    <source>
        <dbReference type="SAM" id="SignalP"/>
    </source>
</evidence>
<name>A0A9N9ICB9_9GLOM</name>
<feature type="domain" description="Chitin-binding type-1" evidence="9">
    <location>
        <begin position="28"/>
        <end position="71"/>
    </location>
</feature>
<dbReference type="PROSITE" id="PS50941">
    <property type="entry name" value="CHIT_BIND_I_2"/>
    <property type="match status" value="2"/>
</dbReference>
<evidence type="ECO:0000256" key="3">
    <source>
        <dbReference type="ARBA" id="ARBA00022723"/>
    </source>
</evidence>
<feature type="disulfide bond" evidence="7">
    <location>
        <begin position="96"/>
        <end position="110"/>
    </location>
</feature>
<comment type="caution">
    <text evidence="7">Lacks conserved residue(s) required for the propagation of feature annotation.</text>
</comment>
<reference evidence="10" key="1">
    <citation type="submission" date="2021-06" db="EMBL/GenBank/DDBJ databases">
        <authorList>
            <person name="Kallberg Y."/>
            <person name="Tangrot J."/>
            <person name="Rosling A."/>
        </authorList>
    </citation>
    <scope>NUCLEOTIDE SEQUENCE</scope>
    <source>
        <strain evidence="10">MA453B</strain>
    </source>
</reference>
<dbReference type="OrthoDB" id="1193027at2759"/>
<dbReference type="InterPro" id="IPR036861">
    <property type="entry name" value="Endochitinase-like_sf"/>
</dbReference>
<dbReference type="Proteomes" id="UP000789405">
    <property type="component" value="Unassembled WGS sequence"/>
</dbReference>
<feature type="domain" description="Chitin-binding type-1" evidence="9">
    <location>
        <begin position="80"/>
        <end position="125"/>
    </location>
</feature>
<feature type="disulfide bond" evidence="7">
    <location>
        <begin position="91"/>
        <end position="103"/>
    </location>
</feature>
<feature type="chain" id="PRO_5040177693" evidence="8">
    <location>
        <begin position="23"/>
        <end position="174"/>
    </location>
</feature>
<keyword evidence="11" id="KW-1185">Reference proteome</keyword>
<dbReference type="PANTHER" id="PTHR46471:SF2">
    <property type="entry name" value="CHITIN DEACETYLASE-RELATED"/>
    <property type="match status" value="1"/>
</dbReference>
<dbReference type="SMART" id="SM00270">
    <property type="entry name" value="ChtBD1"/>
    <property type="match status" value="3"/>
</dbReference>
<evidence type="ECO:0000313" key="10">
    <source>
        <dbReference type="EMBL" id="CAG8729628.1"/>
    </source>
</evidence>
<gene>
    <name evidence="10" type="ORF">DERYTH_LOCUS15007</name>
</gene>
<dbReference type="PANTHER" id="PTHR46471">
    <property type="entry name" value="CHITIN DEACETYLASE"/>
    <property type="match status" value="1"/>
</dbReference>
<sequence length="174" mass="18070">MCKINFSILILALLCLVNISSTKHVSTDGSCGPDKDTVCPDGFCCSRYGYCGNTPDFCNQGCQQDFGTCSPNSTQNVSADGTCGPDKNTVCPNGYCCSKYCYCGNTPAFCDIDQGCQPGYGTCGQNSTAQNSTAQNSSAQNQTVSINGSCGPATNTVCAAGYCCSKYGYCGNTT</sequence>